<sequence length="296" mass="33434">MTRTSPPDLKPLSSIDLDRLRPTLHRYCARMVGSALDGEDIVQEAMLRALESGVPDRPIENPEGWLFRIAHNLALDFLRRRARLVDTQSDYDVDLIAHPVDEQARREAAAATFPVFMQIPASQRSVVILFDVLEYSAEEVGALLGATVPAVKSTLQRGRSSLRTLASHAMATGERTTLPDAEQQLLRRYVDLFNARDFDTLRTMLAADVQLDLVNRLRLQGPAVGEYFARYGQTQGWRAWPGVVEGRPAILIQQHERPDMQPDYFVVLGWTDQRVSTIRDFLFARYATADAEHYSL</sequence>
<dbReference type="Proteomes" id="UP001495910">
    <property type="component" value="Unassembled WGS sequence"/>
</dbReference>
<dbReference type="PANTHER" id="PTHR43133">
    <property type="entry name" value="RNA POLYMERASE ECF-TYPE SIGMA FACTO"/>
    <property type="match status" value="1"/>
</dbReference>
<keyword evidence="10" id="KW-1185">Reference proteome</keyword>
<feature type="domain" description="RNA polymerase sigma factor 70 region 4 type 2" evidence="8">
    <location>
        <begin position="118"/>
        <end position="162"/>
    </location>
</feature>
<dbReference type="Gene3D" id="1.10.1740.10">
    <property type="match status" value="1"/>
</dbReference>
<dbReference type="InterPro" id="IPR013325">
    <property type="entry name" value="RNA_pol_sigma_r2"/>
</dbReference>
<dbReference type="SUPFAM" id="SSF88946">
    <property type="entry name" value="Sigma2 domain of RNA polymerase sigma factors"/>
    <property type="match status" value="1"/>
</dbReference>
<dbReference type="Gene3D" id="3.10.450.50">
    <property type="match status" value="1"/>
</dbReference>
<keyword evidence="5" id="KW-0238">DNA-binding</keyword>
<organism evidence="9 10">
    <name type="scientific">Collimonas rhizosphaerae</name>
    <dbReference type="NCBI Taxonomy" id="3126357"/>
    <lineage>
        <taxon>Bacteria</taxon>
        <taxon>Pseudomonadati</taxon>
        <taxon>Pseudomonadota</taxon>
        <taxon>Betaproteobacteria</taxon>
        <taxon>Burkholderiales</taxon>
        <taxon>Oxalobacteraceae</taxon>
        <taxon>Collimonas</taxon>
    </lineage>
</organism>
<evidence type="ECO:0000256" key="6">
    <source>
        <dbReference type="ARBA" id="ARBA00023163"/>
    </source>
</evidence>
<dbReference type="InterPro" id="IPR013324">
    <property type="entry name" value="RNA_pol_sigma_r3/r4-like"/>
</dbReference>
<dbReference type="Gene3D" id="1.10.10.10">
    <property type="entry name" value="Winged helix-like DNA-binding domain superfamily/Winged helix DNA-binding domain"/>
    <property type="match status" value="1"/>
</dbReference>
<evidence type="ECO:0000256" key="1">
    <source>
        <dbReference type="ARBA" id="ARBA00010641"/>
    </source>
</evidence>
<comment type="subunit">
    <text evidence="2">Interacts transiently with the RNA polymerase catalytic core formed by RpoA, RpoB, RpoC and RpoZ (2 alpha, 1 beta, 1 beta' and 1 omega subunit) to form the RNA polymerase holoenzyme that can initiate transcription.</text>
</comment>
<keyword evidence="6" id="KW-0804">Transcription</keyword>
<keyword evidence="4" id="KW-0731">Sigma factor</keyword>
<protein>
    <submittedName>
        <fullName evidence="9">Sigma-70 family RNA polymerase sigma factor</fullName>
    </submittedName>
</protein>
<evidence type="ECO:0000256" key="4">
    <source>
        <dbReference type="ARBA" id="ARBA00023082"/>
    </source>
</evidence>
<evidence type="ECO:0000256" key="5">
    <source>
        <dbReference type="ARBA" id="ARBA00023125"/>
    </source>
</evidence>
<dbReference type="InterPro" id="IPR032710">
    <property type="entry name" value="NTF2-like_dom_sf"/>
</dbReference>
<dbReference type="Pfam" id="PF08281">
    <property type="entry name" value="Sigma70_r4_2"/>
    <property type="match status" value="1"/>
</dbReference>
<dbReference type="PANTHER" id="PTHR43133:SF8">
    <property type="entry name" value="RNA POLYMERASE SIGMA FACTOR HI_1459-RELATED"/>
    <property type="match status" value="1"/>
</dbReference>
<dbReference type="EMBL" id="JBANDC010000018">
    <property type="protein sequence ID" value="MEM4989872.1"/>
    <property type="molecule type" value="Genomic_DNA"/>
</dbReference>
<dbReference type="RefSeq" id="WP_342831032.1">
    <property type="nucleotide sequence ID" value="NZ_JBANDC010000018.1"/>
</dbReference>
<evidence type="ECO:0000256" key="3">
    <source>
        <dbReference type="ARBA" id="ARBA00023015"/>
    </source>
</evidence>
<dbReference type="InterPro" id="IPR039425">
    <property type="entry name" value="RNA_pol_sigma-70-like"/>
</dbReference>
<dbReference type="InterPro" id="IPR014284">
    <property type="entry name" value="RNA_pol_sigma-70_dom"/>
</dbReference>
<dbReference type="Pfam" id="PF04542">
    <property type="entry name" value="Sigma70_r2"/>
    <property type="match status" value="1"/>
</dbReference>
<evidence type="ECO:0000256" key="2">
    <source>
        <dbReference type="ARBA" id="ARBA00011344"/>
    </source>
</evidence>
<reference evidence="9 10" key="1">
    <citation type="submission" date="2024-02" db="EMBL/GenBank/DDBJ databases">
        <title>Draft genome sequence of Collimonas sp. strain H4R21, an effective mineral-weathering bacterial strain isolated from the beech rhizosphere.</title>
        <authorList>
            <person name="Morin E."/>
            <person name="Uroz S."/>
            <person name="Leveau J.H.J."/>
            <person name="Kumar R."/>
            <person name="Rey M.W."/>
            <person name="Pham J."/>
        </authorList>
    </citation>
    <scope>NUCLEOTIDE SEQUENCE [LARGE SCALE GENOMIC DNA]</scope>
    <source>
        <strain evidence="9 10">H4R21</strain>
    </source>
</reference>
<gene>
    <name evidence="9" type="ORF">V8G57_20965</name>
</gene>
<comment type="caution">
    <text evidence="9">The sequence shown here is derived from an EMBL/GenBank/DDBJ whole genome shotgun (WGS) entry which is preliminary data.</text>
</comment>
<dbReference type="InterPro" id="IPR013249">
    <property type="entry name" value="RNA_pol_sigma70_r4_t2"/>
</dbReference>
<dbReference type="NCBIfam" id="TIGR02937">
    <property type="entry name" value="sigma70-ECF"/>
    <property type="match status" value="1"/>
</dbReference>
<evidence type="ECO:0000259" key="7">
    <source>
        <dbReference type="Pfam" id="PF04542"/>
    </source>
</evidence>
<comment type="similarity">
    <text evidence="1">Belongs to the sigma-70 factor family. ECF subfamily.</text>
</comment>
<evidence type="ECO:0000313" key="9">
    <source>
        <dbReference type="EMBL" id="MEM4989872.1"/>
    </source>
</evidence>
<evidence type="ECO:0000313" key="10">
    <source>
        <dbReference type="Proteomes" id="UP001495910"/>
    </source>
</evidence>
<dbReference type="InterPro" id="IPR007627">
    <property type="entry name" value="RNA_pol_sigma70_r2"/>
</dbReference>
<evidence type="ECO:0000259" key="8">
    <source>
        <dbReference type="Pfam" id="PF08281"/>
    </source>
</evidence>
<dbReference type="SUPFAM" id="SSF88659">
    <property type="entry name" value="Sigma3 and sigma4 domains of RNA polymerase sigma factors"/>
    <property type="match status" value="1"/>
</dbReference>
<dbReference type="SUPFAM" id="SSF54427">
    <property type="entry name" value="NTF2-like"/>
    <property type="match status" value="1"/>
</dbReference>
<dbReference type="InterPro" id="IPR036388">
    <property type="entry name" value="WH-like_DNA-bd_sf"/>
</dbReference>
<proteinExistence type="inferred from homology"/>
<name>A0ABU9Q130_9BURK</name>
<accession>A0ABU9Q130</accession>
<keyword evidence="3" id="KW-0805">Transcription regulation</keyword>
<feature type="domain" description="RNA polymerase sigma-70 region 2" evidence="7">
    <location>
        <begin position="18"/>
        <end position="83"/>
    </location>
</feature>